<comment type="caution">
    <text evidence="7">The sequence shown here is derived from an EMBL/GenBank/DDBJ whole genome shotgun (WGS) entry which is preliminary data.</text>
</comment>
<dbReference type="SMART" id="SM00421">
    <property type="entry name" value="HTH_LUXR"/>
    <property type="match status" value="1"/>
</dbReference>
<dbReference type="InterPro" id="IPR036388">
    <property type="entry name" value="WH-like_DNA-bd_sf"/>
</dbReference>
<proteinExistence type="predicted"/>
<dbReference type="Pfam" id="PF00196">
    <property type="entry name" value="GerE"/>
    <property type="match status" value="1"/>
</dbReference>
<dbReference type="GO" id="GO:0000160">
    <property type="term" value="P:phosphorelay signal transduction system"/>
    <property type="evidence" value="ECO:0007669"/>
    <property type="project" value="InterPro"/>
</dbReference>
<feature type="domain" description="HTH luxR-type" evidence="5">
    <location>
        <begin position="121"/>
        <end position="186"/>
    </location>
</feature>
<evidence type="ECO:0000256" key="2">
    <source>
        <dbReference type="ARBA" id="ARBA00023125"/>
    </source>
</evidence>
<dbReference type="PROSITE" id="PS50043">
    <property type="entry name" value="HTH_LUXR_2"/>
    <property type="match status" value="1"/>
</dbReference>
<keyword evidence="2 7" id="KW-0238">DNA-binding</keyword>
<keyword evidence="3" id="KW-0804">Transcription</keyword>
<dbReference type="SUPFAM" id="SSF46894">
    <property type="entry name" value="C-terminal effector domain of the bipartite response regulators"/>
    <property type="match status" value="1"/>
</dbReference>
<evidence type="ECO:0000256" key="3">
    <source>
        <dbReference type="ARBA" id="ARBA00023163"/>
    </source>
</evidence>
<accession>A0A227KAM4</accession>
<sequence length="187" mass="20951">MLESWKFLLNSLGCDVVTYNSAKEFLEKDDPHPMGCILLDVRMPEMSGLELQELLKETKNELPIVFCSGHGTIDMAVLAVRKGAVDFLEKPVEVERLVESLERACEKDAQRVEAQTLSLREKEKVDSLTHREKEVAKALADGSSNRAAGLKLGISEKTVQIHRGSLCKKLGIRSQVEISKVVEKYHF</sequence>
<protein>
    <submittedName>
        <fullName evidence="7">DNA-binding response regulator</fullName>
    </submittedName>
</protein>
<dbReference type="PRINTS" id="PR00038">
    <property type="entry name" value="HTHLUXR"/>
</dbReference>
<dbReference type="InterPro" id="IPR016032">
    <property type="entry name" value="Sig_transdc_resp-reg_C-effctor"/>
</dbReference>
<dbReference type="Pfam" id="PF00072">
    <property type="entry name" value="Response_reg"/>
    <property type="match status" value="1"/>
</dbReference>
<dbReference type="PANTHER" id="PTHR44688:SF16">
    <property type="entry name" value="DNA-BINDING TRANSCRIPTIONAL ACTIVATOR DEVR_DOSR"/>
    <property type="match status" value="1"/>
</dbReference>
<evidence type="ECO:0000259" key="5">
    <source>
        <dbReference type="PROSITE" id="PS50043"/>
    </source>
</evidence>
<feature type="modified residue" description="4-aspartylphosphate" evidence="4">
    <location>
        <position position="40"/>
    </location>
</feature>
<dbReference type="Proteomes" id="UP000214610">
    <property type="component" value="Unassembled WGS sequence"/>
</dbReference>
<dbReference type="PROSITE" id="PS50110">
    <property type="entry name" value="RESPONSE_REGULATORY"/>
    <property type="match status" value="1"/>
</dbReference>
<dbReference type="Gene3D" id="1.10.10.10">
    <property type="entry name" value="Winged helix-like DNA-binding domain superfamily/Winged helix DNA-binding domain"/>
    <property type="match status" value="1"/>
</dbReference>
<keyword evidence="1" id="KW-0805">Transcription regulation</keyword>
<dbReference type="InterPro" id="IPR011006">
    <property type="entry name" value="CheY-like_superfamily"/>
</dbReference>
<dbReference type="Gene3D" id="3.40.50.2300">
    <property type="match status" value="1"/>
</dbReference>
<dbReference type="PANTHER" id="PTHR44688">
    <property type="entry name" value="DNA-BINDING TRANSCRIPTIONAL ACTIVATOR DEVR_DOSR"/>
    <property type="match status" value="1"/>
</dbReference>
<evidence type="ECO:0000256" key="4">
    <source>
        <dbReference type="PROSITE-ProRule" id="PRU00169"/>
    </source>
</evidence>
<dbReference type="GO" id="GO:0006355">
    <property type="term" value="P:regulation of DNA-templated transcription"/>
    <property type="evidence" value="ECO:0007669"/>
    <property type="project" value="InterPro"/>
</dbReference>
<dbReference type="InterPro" id="IPR001789">
    <property type="entry name" value="Sig_transdc_resp-reg_receiver"/>
</dbReference>
<feature type="domain" description="Response regulatory" evidence="6">
    <location>
        <begin position="1"/>
        <end position="105"/>
    </location>
</feature>
<dbReference type="GO" id="GO:0003677">
    <property type="term" value="F:DNA binding"/>
    <property type="evidence" value="ECO:0007669"/>
    <property type="project" value="UniProtKB-KW"/>
</dbReference>
<keyword evidence="4" id="KW-0597">Phosphoprotein</keyword>
<dbReference type="InterPro" id="IPR000792">
    <property type="entry name" value="Tscrpt_reg_LuxR_C"/>
</dbReference>
<dbReference type="SUPFAM" id="SSF52172">
    <property type="entry name" value="CheY-like"/>
    <property type="match status" value="1"/>
</dbReference>
<organism evidence="7 8">
    <name type="scientific">Turicimonas muris</name>
    <dbReference type="NCBI Taxonomy" id="1796652"/>
    <lineage>
        <taxon>Bacteria</taxon>
        <taxon>Pseudomonadati</taxon>
        <taxon>Pseudomonadota</taxon>
        <taxon>Betaproteobacteria</taxon>
        <taxon>Burkholderiales</taxon>
        <taxon>Sutterellaceae</taxon>
        <taxon>Turicimonas</taxon>
    </lineage>
</organism>
<evidence type="ECO:0000313" key="7">
    <source>
        <dbReference type="EMBL" id="OXE44406.1"/>
    </source>
</evidence>
<reference evidence="8" key="1">
    <citation type="submission" date="2017-05" db="EMBL/GenBank/DDBJ databases">
        <title>Improved OligoMM genomes.</title>
        <authorList>
            <person name="Garzetti D."/>
        </authorList>
    </citation>
    <scope>NUCLEOTIDE SEQUENCE [LARGE SCALE GENOMIC DNA]</scope>
    <source>
        <strain evidence="8">YL45</strain>
    </source>
</reference>
<dbReference type="SMART" id="SM00448">
    <property type="entry name" value="REC"/>
    <property type="match status" value="1"/>
</dbReference>
<dbReference type="AlphaFoldDB" id="A0A227KAM4"/>
<dbReference type="CDD" id="cd06170">
    <property type="entry name" value="LuxR_C_like"/>
    <property type="match status" value="1"/>
</dbReference>
<gene>
    <name evidence="7" type="ORF">ADH67_12380</name>
</gene>
<dbReference type="EMBL" id="NHMP01000012">
    <property type="protein sequence ID" value="OXE44406.1"/>
    <property type="molecule type" value="Genomic_DNA"/>
</dbReference>
<name>A0A227KAM4_9BURK</name>
<evidence type="ECO:0000259" key="6">
    <source>
        <dbReference type="PROSITE" id="PS50110"/>
    </source>
</evidence>
<evidence type="ECO:0000256" key="1">
    <source>
        <dbReference type="ARBA" id="ARBA00023015"/>
    </source>
</evidence>
<evidence type="ECO:0000313" key="8">
    <source>
        <dbReference type="Proteomes" id="UP000214610"/>
    </source>
</evidence>
<keyword evidence="8" id="KW-1185">Reference proteome</keyword>